<dbReference type="Proteomes" id="UP000017834">
    <property type="component" value="Unassembled WGS sequence"/>
</dbReference>
<reference evidence="1 2" key="1">
    <citation type="journal article" date="2014" name="Genome Announc.">
        <title>Draft Genome Sequence of Enterobacter cloacae Strain S611.</title>
        <authorList>
            <person name="Wang D."/>
            <person name="Han C.S."/>
            <person name="Dichosa A.E."/>
            <person name="Gleasner C.D."/>
            <person name="Johnson S.L."/>
            <person name="Daligault H.E."/>
            <person name="Davenport K.W."/>
            <person name="Li P.E."/>
            <person name="Pierson E.A."/>
            <person name="Pierson L.S.III."/>
        </authorList>
    </citation>
    <scope>NUCLEOTIDE SEQUENCE [LARGE SCALE GENOMIC DNA]</scope>
    <source>
        <strain evidence="1 2">S611</strain>
    </source>
</reference>
<dbReference type="EMBL" id="AXOM01000048">
    <property type="protein sequence ID" value="ESS57529.1"/>
    <property type="molecule type" value="Genomic_DNA"/>
</dbReference>
<protein>
    <recommendedName>
        <fullName evidence="3">Bacteriophage protein</fullName>
    </recommendedName>
</protein>
<sequence length="75" mass="9005">MKNKKIDTMARVAMRIRGLSVKEKRLRYQDKMYTFKYVSGHYEVFLDGEKVDVFVTENINQAIADFKEKNNKNRR</sequence>
<accession>A0ABN0Q5Z8</accession>
<name>A0ABN0Q5Z8_ENTCL</name>
<gene>
    <name evidence="1" type="ORF">EDP2_859</name>
</gene>
<organism evidence="1 2">
    <name type="scientific">Enterobacter cloacae S611</name>
    <dbReference type="NCBI Taxonomy" id="1399146"/>
    <lineage>
        <taxon>Bacteria</taxon>
        <taxon>Pseudomonadati</taxon>
        <taxon>Pseudomonadota</taxon>
        <taxon>Gammaproteobacteria</taxon>
        <taxon>Enterobacterales</taxon>
        <taxon>Enterobacteriaceae</taxon>
        <taxon>Enterobacter</taxon>
        <taxon>Enterobacter cloacae complex</taxon>
    </lineage>
</organism>
<evidence type="ECO:0000313" key="2">
    <source>
        <dbReference type="Proteomes" id="UP000017834"/>
    </source>
</evidence>
<proteinExistence type="predicted"/>
<keyword evidence="2" id="KW-1185">Reference proteome</keyword>
<evidence type="ECO:0000313" key="1">
    <source>
        <dbReference type="EMBL" id="ESS57529.1"/>
    </source>
</evidence>
<evidence type="ECO:0008006" key="3">
    <source>
        <dbReference type="Google" id="ProtNLM"/>
    </source>
</evidence>
<comment type="caution">
    <text evidence="1">The sequence shown here is derived from an EMBL/GenBank/DDBJ whole genome shotgun (WGS) entry which is preliminary data.</text>
</comment>